<evidence type="ECO:0000256" key="1">
    <source>
        <dbReference type="SAM" id="Phobius"/>
    </source>
</evidence>
<gene>
    <name evidence="2" type="ORF">Thert_02107</name>
</gene>
<name>A0A223I081_THETR</name>
<keyword evidence="1" id="KW-1133">Transmembrane helix</keyword>
<organism evidence="2 3">
    <name type="scientific">Thermoanaerobacterium thermosaccharolyticum</name>
    <name type="common">Clostridium thermosaccharolyticum</name>
    <dbReference type="NCBI Taxonomy" id="1517"/>
    <lineage>
        <taxon>Bacteria</taxon>
        <taxon>Bacillati</taxon>
        <taxon>Bacillota</taxon>
        <taxon>Clostridia</taxon>
        <taxon>Thermoanaerobacterales</taxon>
        <taxon>Thermoanaerobacteraceae</taxon>
        <taxon>Thermoanaerobacterium</taxon>
    </lineage>
</organism>
<feature type="transmembrane region" description="Helical" evidence="1">
    <location>
        <begin position="15"/>
        <end position="33"/>
    </location>
</feature>
<keyword evidence="1" id="KW-0472">Membrane</keyword>
<dbReference type="EMBL" id="CP016893">
    <property type="protein sequence ID" value="AST58047.1"/>
    <property type="molecule type" value="Genomic_DNA"/>
</dbReference>
<reference evidence="2 3" key="1">
    <citation type="submission" date="2016-08" db="EMBL/GenBank/DDBJ databases">
        <title>A novel genetic cassette of butanologenic Thermoanaerobacterium thermosaccharolyticum that directly convert cellulose to butanol.</title>
        <authorList>
            <person name="Li T."/>
            <person name="He J."/>
        </authorList>
    </citation>
    <scope>NUCLEOTIDE SEQUENCE [LARGE SCALE GENOMIC DNA]</scope>
    <source>
        <strain evidence="2 3">TG57</strain>
    </source>
</reference>
<dbReference type="Proteomes" id="UP000214975">
    <property type="component" value="Chromosome"/>
</dbReference>
<protein>
    <submittedName>
        <fullName evidence="2">Phage shock protein</fullName>
    </submittedName>
</protein>
<accession>A0A223I081</accession>
<keyword evidence="1" id="KW-0812">Transmembrane</keyword>
<dbReference type="AlphaFoldDB" id="A0A223I081"/>
<sequence>MLVWLSENITWIKDIFWVVFTSIATIVSIKTYIRAKSTILQPLRTEVIKRQTDLLVELLSFLLDRQKDFYFKIDYFGLVNTNVFLTMRDYGYLLNENKIYDEIDKNVVGFIILKNEGQLDNVELPQSINIEREKEDNLNKEQQEKGKKKLLLAREGKVDLERLYLTNQYNETIQKIQEFQCNPFMPSLIQSELSKLLNEISYNLTVILPPEIEKFIIQLSKTQCSPNAPVKVDPIAVYNYFQRKSIHHKDTIQNIIKIIREYLMVDKKWK</sequence>
<evidence type="ECO:0000313" key="2">
    <source>
        <dbReference type="EMBL" id="AST58047.1"/>
    </source>
</evidence>
<proteinExistence type="predicted"/>
<dbReference type="RefSeq" id="WP_094397520.1">
    <property type="nucleotide sequence ID" value="NZ_CP016893.1"/>
</dbReference>
<evidence type="ECO:0000313" key="3">
    <source>
        <dbReference type="Proteomes" id="UP000214975"/>
    </source>
</evidence>